<dbReference type="EMBL" id="JAAMPI010001504">
    <property type="protein sequence ID" value="KAF4624962.1"/>
    <property type="molecule type" value="Genomic_DNA"/>
</dbReference>
<evidence type="ECO:0008006" key="4">
    <source>
        <dbReference type="Google" id="ProtNLM"/>
    </source>
</evidence>
<feature type="region of interest" description="Disordered" evidence="1">
    <location>
        <begin position="1"/>
        <end position="76"/>
    </location>
</feature>
<protein>
    <recommendedName>
        <fullName evidence="4">Polymer-forming cytoskeletal protein</fullName>
    </recommendedName>
</protein>
<name>A0A8H4R7V0_9HELO</name>
<organism evidence="2 3">
    <name type="scientific">Cudoniella acicularis</name>
    <dbReference type="NCBI Taxonomy" id="354080"/>
    <lineage>
        <taxon>Eukaryota</taxon>
        <taxon>Fungi</taxon>
        <taxon>Dikarya</taxon>
        <taxon>Ascomycota</taxon>
        <taxon>Pezizomycotina</taxon>
        <taxon>Leotiomycetes</taxon>
        <taxon>Helotiales</taxon>
        <taxon>Tricladiaceae</taxon>
        <taxon>Cudoniella</taxon>
    </lineage>
</organism>
<dbReference type="OrthoDB" id="5194604at2759"/>
<evidence type="ECO:0000313" key="2">
    <source>
        <dbReference type="EMBL" id="KAF4624962.1"/>
    </source>
</evidence>
<dbReference type="Proteomes" id="UP000566819">
    <property type="component" value="Unassembled WGS sequence"/>
</dbReference>
<feature type="compositionally biased region" description="Low complexity" evidence="1">
    <location>
        <begin position="35"/>
        <end position="48"/>
    </location>
</feature>
<gene>
    <name evidence="2" type="ORF">G7Y89_g13209</name>
</gene>
<evidence type="ECO:0000313" key="3">
    <source>
        <dbReference type="Proteomes" id="UP000566819"/>
    </source>
</evidence>
<accession>A0A8H4R7V0</accession>
<feature type="compositionally biased region" description="Polar residues" evidence="1">
    <location>
        <begin position="63"/>
        <end position="76"/>
    </location>
</feature>
<reference evidence="2 3" key="1">
    <citation type="submission" date="2020-03" db="EMBL/GenBank/DDBJ databases">
        <title>Draft Genome Sequence of Cudoniella acicularis.</title>
        <authorList>
            <person name="Buettner E."/>
            <person name="Kellner H."/>
        </authorList>
    </citation>
    <scope>NUCLEOTIDE SEQUENCE [LARGE SCALE GENOMIC DNA]</scope>
    <source>
        <strain evidence="2 3">DSM 108380</strain>
    </source>
</reference>
<feature type="compositionally biased region" description="Basic and acidic residues" evidence="1">
    <location>
        <begin position="1"/>
        <end position="12"/>
    </location>
</feature>
<comment type="caution">
    <text evidence="2">The sequence shown here is derived from an EMBL/GenBank/DDBJ whole genome shotgun (WGS) entry which is preliminary data.</text>
</comment>
<keyword evidence="3" id="KW-1185">Reference proteome</keyword>
<evidence type="ECO:0000256" key="1">
    <source>
        <dbReference type="SAM" id="MobiDB-lite"/>
    </source>
</evidence>
<dbReference type="AlphaFoldDB" id="A0A8H4R7V0"/>
<sequence>MVLIPHEEKSIKGLEAGSHSAPIFSPEAPPPYSPTDPSSSASTTSRTAFNSLYDTTPEVAPSSEKQTQLQNEPNTRIPESNAISASKAVNLTGPLRILGKVSSSSSVTLSGQVFVEGKVSSSSYVILSDGVTVEGKIDASGKIVLRNGVRVDGKVDASGSVEIIGEAYVTEKIDARSSVLLDASGYGQHIQVGGKVDCGSSCEIRGNVEISGDVDARGKVKIICTDGTTFNLGGKIKSNASTNVEGNLIVKKDFVVKGSLTLNGRLHIQGDLEVNGSVSMKRGKAVKQDYTCFFEASFRSANRYLTRPCHTVPQTLKPQPNPQIQNRRNFRIHLAPMPSASRFETFSFQESRQTFKSLNSGTVPYLAYSAPSKYQPQLSRQKTFSSSRPTADMQTSIIILGLSALQGVLGHVVRQSDCSQDNCYREVLGTNANIMPVLTSRMADCSSFMSTTITPPPTTTTVTVLASAVAKREVKIRQAVVLTSTVPAYASPFCPAATSYASACSCGGATAYTTVAATPTVTVYATATPAACATTCSSGCTDLTSDDNNCGACGNICGTGLICGQSVCVSPTIYDCTNTGGACGGTCGGTCFDDITGQGYCKVNLPCAGLISCVTGADCASTICLSNACGQVCAGTDYLCQNTASTKFMFMVRGLIDGKAAREAEIEGRATTVLTENGPMVVVV</sequence>
<proteinExistence type="predicted"/>